<reference evidence="1" key="1">
    <citation type="journal article" date="2020" name="Ecol. Evol.">
        <title>Genome structure and content of the rice root-knot nematode (Meloidogyne graminicola).</title>
        <authorList>
            <person name="Phan N.T."/>
            <person name="Danchin E.G.J."/>
            <person name="Klopp C."/>
            <person name="Perfus-Barbeoch L."/>
            <person name="Kozlowski D.K."/>
            <person name="Koutsovoulos G.D."/>
            <person name="Lopez-Roques C."/>
            <person name="Bouchez O."/>
            <person name="Zahm M."/>
            <person name="Besnard G."/>
            <person name="Bellafiore S."/>
        </authorList>
    </citation>
    <scope>NUCLEOTIDE SEQUENCE</scope>
    <source>
        <strain evidence="1">VN-18</strain>
    </source>
</reference>
<keyword evidence="2" id="KW-1185">Reference proteome</keyword>
<gene>
    <name evidence="1" type="ORF">Mgra_00005618</name>
</gene>
<evidence type="ECO:0000313" key="2">
    <source>
        <dbReference type="Proteomes" id="UP000605970"/>
    </source>
</evidence>
<protein>
    <submittedName>
        <fullName evidence="1">Uncharacterized protein</fullName>
    </submittedName>
</protein>
<dbReference type="Proteomes" id="UP000605970">
    <property type="component" value="Unassembled WGS sequence"/>
</dbReference>
<proteinExistence type="predicted"/>
<name>A0A8S9ZNM5_9BILA</name>
<dbReference type="EMBL" id="JABEBT010000048">
    <property type="protein sequence ID" value="KAF7635020.1"/>
    <property type="molecule type" value="Genomic_DNA"/>
</dbReference>
<sequence>MQKIYIFLLKNPHNTCLQKFGIYHVKLYKMLPVLRFLQSTTHCQEKSRFQNKTSRQNGRNLLKKKELLAKRREAKKFGMRILKNGSLDMDIEEQLNQKITQKIGLLKFLIKQIHIKTILLKNRILKKKRQIKKNPKDFKILLEMKRILLNFLLLLCLVLRKLM</sequence>
<organism evidence="1 2">
    <name type="scientific">Meloidogyne graminicola</name>
    <dbReference type="NCBI Taxonomy" id="189291"/>
    <lineage>
        <taxon>Eukaryota</taxon>
        <taxon>Metazoa</taxon>
        <taxon>Ecdysozoa</taxon>
        <taxon>Nematoda</taxon>
        <taxon>Chromadorea</taxon>
        <taxon>Rhabditida</taxon>
        <taxon>Tylenchina</taxon>
        <taxon>Tylenchomorpha</taxon>
        <taxon>Tylenchoidea</taxon>
        <taxon>Meloidogynidae</taxon>
        <taxon>Meloidogyninae</taxon>
        <taxon>Meloidogyne</taxon>
    </lineage>
</organism>
<evidence type="ECO:0000313" key="1">
    <source>
        <dbReference type="EMBL" id="KAF7635020.1"/>
    </source>
</evidence>
<accession>A0A8S9ZNM5</accession>
<dbReference type="AlphaFoldDB" id="A0A8S9ZNM5"/>
<comment type="caution">
    <text evidence="1">The sequence shown here is derived from an EMBL/GenBank/DDBJ whole genome shotgun (WGS) entry which is preliminary data.</text>
</comment>